<dbReference type="Proteomes" id="UP000694308">
    <property type="component" value="Unassembled WGS sequence"/>
</dbReference>
<keyword evidence="4" id="KW-0378">Hydrolase</keyword>
<dbReference type="InterPro" id="IPR052553">
    <property type="entry name" value="CbiG_hydrolase"/>
</dbReference>
<feature type="domain" description="CobE/GbiG C-terminal" evidence="1">
    <location>
        <begin position="214"/>
        <end position="329"/>
    </location>
</feature>
<reference evidence="4" key="1">
    <citation type="submission" date="2020-12" db="EMBL/GenBank/DDBJ databases">
        <title>Clostridium thailandense sp. nov., a novel acetogenic bacterium isolated from peat land soil in Thailand.</title>
        <authorList>
            <person name="Chaikitkaew S."/>
            <person name="Birkeland N.K."/>
        </authorList>
    </citation>
    <scope>NUCLEOTIDE SEQUENCE</scope>
    <source>
        <strain evidence="4">PL3</strain>
    </source>
</reference>
<dbReference type="PANTHER" id="PTHR37477:SF1">
    <property type="entry name" value="COBALT-PRECORRIN-5A HYDROLASE"/>
    <property type="match status" value="1"/>
</dbReference>
<organism evidence="4 5">
    <name type="scientific">Clostridium thailandense</name>
    <dbReference type="NCBI Taxonomy" id="2794346"/>
    <lineage>
        <taxon>Bacteria</taxon>
        <taxon>Bacillati</taxon>
        <taxon>Bacillota</taxon>
        <taxon>Clostridia</taxon>
        <taxon>Eubacteriales</taxon>
        <taxon>Clostridiaceae</taxon>
        <taxon>Clostridium</taxon>
    </lineage>
</organism>
<dbReference type="NCBIfam" id="NF004466">
    <property type="entry name" value="PRK05788.1-4"/>
    <property type="match status" value="1"/>
</dbReference>
<feature type="domain" description="Cobalamin synthesis G N-terminal" evidence="2">
    <location>
        <begin position="42"/>
        <end position="121"/>
    </location>
</feature>
<dbReference type="EMBL" id="JAEEGC010000117">
    <property type="protein sequence ID" value="MBV7275256.1"/>
    <property type="molecule type" value="Genomic_DNA"/>
</dbReference>
<dbReference type="GO" id="GO:0043779">
    <property type="term" value="F:cobalt-precorrin-5A acetaldehyde-lyase activity"/>
    <property type="evidence" value="ECO:0007669"/>
    <property type="project" value="UniProtKB-EC"/>
</dbReference>
<protein>
    <submittedName>
        <fullName evidence="4">Cobalt-precorrin 5A hydrolase</fullName>
        <ecNumber evidence="4">3.7.1.12</ecNumber>
    </submittedName>
</protein>
<evidence type="ECO:0000259" key="1">
    <source>
        <dbReference type="Pfam" id="PF01890"/>
    </source>
</evidence>
<dbReference type="Pfam" id="PF11761">
    <property type="entry name" value="CbiG_mid"/>
    <property type="match status" value="1"/>
</dbReference>
<evidence type="ECO:0000313" key="4">
    <source>
        <dbReference type="EMBL" id="MBV7275256.1"/>
    </source>
</evidence>
<evidence type="ECO:0000313" key="5">
    <source>
        <dbReference type="Proteomes" id="UP000694308"/>
    </source>
</evidence>
<dbReference type="InterPro" id="IPR002750">
    <property type="entry name" value="CobE/GbiG_C"/>
</dbReference>
<sequence length="335" mass="37239">MRIAVISVTKSGDAIAEKLRNIFDIELYSKETIKEFNLKQIAKQLMETYKAIIFISSTGIAVRAIAEYIKSKDKDPAVVVIDSSANFAISLLSGHLGGANELTMQISKILNSIPVITTATDNLGVEAPDMVAKNNDLVIDNLKDAKKIAALLVDKEKVGFIDLKSKISLPKGYIECNNDVKGLVYVTHNLNFDICELNVNNKQIDVLKLIRKDVVLGIGCRKDFNSEKMKETVENILREYNIDKRSVKFIGTVEVKKDEEAILNLGKYLGCEVKIFSIEEIKKIQEKFKGSDFVEKTIGVRAVCEPCVELLEGNLITEKLKADGMTLCIGELNNF</sequence>
<dbReference type="Pfam" id="PF01890">
    <property type="entry name" value="CbiG_C"/>
    <property type="match status" value="1"/>
</dbReference>
<feature type="domain" description="Cobalamin biosynthesis central region" evidence="3">
    <location>
        <begin position="127"/>
        <end position="188"/>
    </location>
</feature>
<dbReference type="AlphaFoldDB" id="A0A949WSM7"/>
<accession>A0A949WSM7</accession>
<dbReference type="InterPro" id="IPR021745">
    <property type="entry name" value="CbiG_mid"/>
</dbReference>
<evidence type="ECO:0000259" key="3">
    <source>
        <dbReference type="Pfam" id="PF11761"/>
    </source>
</evidence>
<dbReference type="InterPro" id="IPR021744">
    <property type="entry name" value="CbiG_N"/>
</dbReference>
<comment type="caution">
    <text evidence="4">The sequence shown here is derived from an EMBL/GenBank/DDBJ whole genome shotgun (WGS) entry which is preliminary data.</text>
</comment>
<evidence type="ECO:0000259" key="2">
    <source>
        <dbReference type="Pfam" id="PF11760"/>
    </source>
</evidence>
<dbReference type="EC" id="3.7.1.12" evidence="4"/>
<name>A0A949WSM7_9CLOT</name>
<proteinExistence type="predicted"/>
<dbReference type="PANTHER" id="PTHR37477">
    <property type="entry name" value="COBALT-PRECORRIN-5A HYDROLASE"/>
    <property type="match status" value="1"/>
</dbReference>
<keyword evidence="5" id="KW-1185">Reference proteome</keyword>
<gene>
    <name evidence="4" type="primary">cbiG</name>
    <name evidence="4" type="ORF">I6U48_20355</name>
</gene>
<dbReference type="Pfam" id="PF11760">
    <property type="entry name" value="CbiG_N"/>
    <property type="match status" value="1"/>
</dbReference>
<dbReference type="GO" id="GO:0009236">
    <property type="term" value="P:cobalamin biosynthetic process"/>
    <property type="evidence" value="ECO:0007669"/>
    <property type="project" value="InterPro"/>
</dbReference>